<dbReference type="Gene3D" id="1.10.10.10">
    <property type="entry name" value="Winged helix-like DNA-binding domain superfamily/Winged helix DNA-binding domain"/>
    <property type="match status" value="1"/>
</dbReference>
<evidence type="ECO:0000313" key="5">
    <source>
        <dbReference type="EMBL" id="QDO88583.1"/>
    </source>
</evidence>
<keyword evidence="2" id="KW-0238">DNA-binding</keyword>
<dbReference type="KEGG" id="orz:FNH13_09755"/>
<dbReference type="SUPFAM" id="SSF46894">
    <property type="entry name" value="C-terminal effector domain of the bipartite response regulators"/>
    <property type="match status" value="1"/>
</dbReference>
<evidence type="ECO:0000259" key="4">
    <source>
        <dbReference type="PROSITE" id="PS50043"/>
    </source>
</evidence>
<keyword evidence="1" id="KW-0805">Transcription regulation</keyword>
<dbReference type="GO" id="GO:0006355">
    <property type="term" value="P:regulation of DNA-templated transcription"/>
    <property type="evidence" value="ECO:0007669"/>
    <property type="project" value="InterPro"/>
</dbReference>
<gene>
    <name evidence="5" type="ORF">FNH13_09755</name>
</gene>
<dbReference type="Pfam" id="PF00196">
    <property type="entry name" value="GerE"/>
    <property type="match status" value="1"/>
</dbReference>
<dbReference type="Proteomes" id="UP000315395">
    <property type="component" value="Chromosome"/>
</dbReference>
<dbReference type="PROSITE" id="PS50043">
    <property type="entry name" value="HTH_LUXR_2"/>
    <property type="match status" value="1"/>
</dbReference>
<evidence type="ECO:0000256" key="2">
    <source>
        <dbReference type="ARBA" id="ARBA00023125"/>
    </source>
</evidence>
<proteinExistence type="predicted"/>
<dbReference type="PANTHER" id="PTHR44688">
    <property type="entry name" value="DNA-BINDING TRANSCRIPTIONAL ACTIVATOR DEVR_DOSR"/>
    <property type="match status" value="1"/>
</dbReference>
<feature type="domain" description="HTH luxR-type" evidence="4">
    <location>
        <begin position="292"/>
        <end position="357"/>
    </location>
</feature>
<dbReference type="InterPro" id="IPR016032">
    <property type="entry name" value="Sig_transdc_resp-reg_C-effctor"/>
</dbReference>
<keyword evidence="3" id="KW-0804">Transcription</keyword>
<dbReference type="AlphaFoldDB" id="A0A516GAM9"/>
<dbReference type="GO" id="GO:0003677">
    <property type="term" value="F:DNA binding"/>
    <property type="evidence" value="ECO:0007669"/>
    <property type="project" value="UniProtKB-KW"/>
</dbReference>
<dbReference type="SUPFAM" id="SSF55781">
    <property type="entry name" value="GAF domain-like"/>
    <property type="match status" value="1"/>
</dbReference>
<evidence type="ECO:0000256" key="1">
    <source>
        <dbReference type="ARBA" id="ARBA00023015"/>
    </source>
</evidence>
<dbReference type="InterPro" id="IPR036388">
    <property type="entry name" value="WH-like_DNA-bd_sf"/>
</dbReference>
<dbReference type="EMBL" id="CP041616">
    <property type="protein sequence ID" value="QDO88583.1"/>
    <property type="molecule type" value="Genomic_DNA"/>
</dbReference>
<dbReference type="RefSeq" id="WP_143783261.1">
    <property type="nucleotide sequence ID" value="NZ_CP041616.1"/>
</dbReference>
<sequence>MLPHRSSRDRLIERVAGICARAQDPLDLFERVADLVREEVPYAAGGWILIDPDTMLMTGVYAEHVDHSLHRDLIACELTVEDINKFWELARDGVAAVALSASTDGDLARSARWAQIYGPNGYGDELRAVFATGRVAWGHACLTRAAEDPFFTSKDVELIAAIAPHLGNGIRTCYLLGDLTGGDPVDAPALIVLDDDGAVVSLTPQAQEWLGPPEEVDATIVLHEVAQRARSLADGARQDEHGSDRPALARARSRSGEWLIIRGARLAASDGERSGTTALVLEPAQRADLAPLLLSLHQLTDREREVTQLLLVGMSIAEIAEQLWITPATLRGHVKSVFAKLGVSSRPELAALLSHEPRSRVRSVAPVARRNP</sequence>
<evidence type="ECO:0000256" key="3">
    <source>
        <dbReference type="ARBA" id="ARBA00023163"/>
    </source>
</evidence>
<dbReference type="PANTHER" id="PTHR44688:SF16">
    <property type="entry name" value="DNA-BINDING TRANSCRIPTIONAL ACTIVATOR DEVR_DOSR"/>
    <property type="match status" value="1"/>
</dbReference>
<keyword evidence="6" id="KW-1185">Reference proteome</keyword>
<protein>
    <submittedName>
        <fullName evidence="5">Helix-turn-helix transcriptional regulator</fullName>
    </submittedName>
</protein>
<dbReference type="PRINTS" id="PR00038">
    <property type="entry name" value="HTHLUXR"/>
</dbReference>
<evidence type="ECO:0000313" key="6">
    <source>
        <dbReference type="Proteomes" id="UP000315395"/>
    </source>
</evidence>
<name>A0A516GAM9_9MICO</name>
<accession>A0A516GAM9</accession>
<dbReference type="CDD" id="cd06170">
    <property type="entry name" value="LuxR_C_like"/>
    <property type="match status" value="1"/>
</dbReference>
<dbReference type="SMART" id="SM00421">
    <property type="entry name" value="HTH_LUXR"/>
    <property type="match status" value="1"/>
</dbReference>
<organism evidence="5 6">
    <name type="scientific">Ornithinimicrobium ciconiae</name>
    <dbReference type="NCBI Taxonomy" id="2594265"/>
    <lineage>
        <taxon>Bacteria</taxon>
        <taxon>Bacillati</taxon>
        <taxon>Actinomycetota</taxon>
        <taxon>Actinomycetes</taxon>
        <taxon>Micrococcales</taxon>
        <taxon>Ornithinimicrobiaceae</taxon>
        <taxon>Ornithinimicrobium</taxon>
    </lineage>
</organism>
<reference evidence="5 6" key="1">
    <citation type="submission" date="2019-07" db="EMBL/GenBank/DDBJ databases">
        <title>complete genome sequencing of Ornithinimicrobium sp. H23M54.</title>
        <authorList>
            <person name="Bae J.-W."/>
            <person name="Lee S.-Y."/>
        </authorList>
    </citation>
    <scope>NUCLEOTIDE SEQUENCE [LARGE SCALE GENOMIC DNA]</scope>
    <source>
        <strain evidence="5 6">H23M54</strain>
    </source>
</reference>
<dbReference type="InterPro" id="IPR000792">
    <property type="entry name" value="Tscrpt_reg_LuxR_C"/>
</dbReference>
<dbReference type="OrthoDB" id="9815744at2"/>